<protein>
    <submittedName>
        <fullName evidence="4">Transcriptional regulator</fullName>
    </submittedName>
</protein>
<dbReference type="EMBL" id="AP024613">
    <property type="protein sequence ID" value="BCV46582.1"/>
    <property type="molecule type" value="Genomic_DNA"/>
</dbReference>
<dbReference type="Proteomes" id="UP000825078">
    <property type="component" value="Chromosome"/>
</dbReference>
<feature type="domain" description="OmpR/PhoB-type" evidence="3">
    <location>
        <begin position="3"/>
        <end position="101"/>
    </location>
</feature>
<dbReference type="InterPro" id="IPR049052">
    <property type="entry name" value="nSTAND1"/>
</dbReference>
<dbReference type="GO" id="GO:0003677">
    <property type="term" value="F:DNA binding"/>
    <property type="evidence" value="ECO:0007669"/>
    <property type="project" value="UniProtKB-UniRule"/>
</dbReference>
<dbReference type="InterPro" id="IPR027417">
    <property type="entry name" value="P-loop_NTPase"/>
</dbReference>
<dbReference type="InterPro" id="IPR001867">
    <property type="entry name" value="OmpR/PhoB-type_DNA-bd"/>
</dbReference>
<dbReference type="PANTHER" id="PTHR47691">
    <property type="entry name" value="REGULATOR-RELATED"/>
    <property type="match status" value="1"/>
</dbReference>
<evidence type="ECO:0000256" key="2">
    <source>
        <dbReference type="PROSITE-ProRule" id="PRU01091"/>
    </source>
</evidence>
<dbReference type="Pfam" id="PF20703">
    <property type="entry name" value="nSTAND1"/>
    <property type="match status" value="1"/>
</dbReference>
<dbReference type="SUPFAM" id="SSF48452">
    <property type="entry name" value="TPR-like"/>
    <property type="match status" value="1"/>
</dbReference>
<keyword evidence="1 2" id="KW-0238">DNA-binding</keyword>
<sequence length="1087" mass="120553">MSDSSFFLGDWQVDPGSNSLRLGKRLRQLEPKAMDVLLYLCRRSGEVVSSDELLDACWSGSDTGDNPLHKTINQLRRALDDKAGDPSFIETIRKRGYRIVADVRFPIGHEASLPSLAWSLGSPFPGLKPFSADYAGVFFGRSEQINALLERIARQIKHGRGFCLLLGPSGSGKSSLINAGILPNLASPQGFHGIGLACYSILDLADVAEDQLLLELAAAMLDWELDDAPVLAGYSAETLAHALEQDIDSLCAQLCRALPSQSWQKPRFGLFVDRLEVLLSSPRFSAAAREQGLALLDTLARSGAVLLLSACRNEFYPQVVASPSLMAGKGNGAHFDLLPPSRQELLQMIRLPAAAAGLSWEFDPESALGLDELLCREAASNPDALPMLQYMLQALYLQRSDDNQLQLAVYHRLGGLAGAIGQAAEDAIASLSSSQRAALPRVLSLLVTLREDEQSVTSRSARYSELATDAERALVQALVDSRLFVSHLEDSEPGFSIAHEALLRRWSRARDWIDSHREGLAAKARLFHQARRWQQQQCSRDFLLPQGKPLTEALALKNDPLLELDPVSESYVAASSARGQRQRRLKGATFMLLCLLTLISVFMSYRSVEAEQQAQAKRLAAEDLLGFMVGDFADKLRSIGRMDLLDGVSNKALDYFREADSSLSEAALFRHGQTLEAMGEVAYSRGRVDEAEKALLAARDKLLPLLSGSTDQLELLKTLGANAFWLGQLKYDQSDWQGTRPWFEAYLQHSQAMYRLAPDNSEALMELSYAHNSLGSLSMELQDFNKARQGFEESLRLKLIALAESPDDPQRLADVADTRSWLASAASAEGDIQGALSIYTEIEESLNQRKYLKEGYLQDRLAHSLMRSARLLKVLGQQELARQQLEKALIARELALAEDPGNQQWNYDLWVLKGFQLALIPKAEAKLTGLDDVKSLYDEMYAATAEINHQKKELLVAIFKVSAAELFLQEEEVELTLSYAEEAKDIFYRFGNLSPNDTSYLSWYAAAELLILKIMVNKSGKAEEITDRCQNLATRLIPMVSKNKEPQLTVPYILSMECQNRLESVAPLVDELKKNGFRIESFTQNIN</sequence>
<reference evidence="4" key="1">
    <citation type="submission" date="2021-05" db="EMBL/GenBank/DDBJ databases">
        <title>Molecular characterization for Shewanella algae harboring chromosomal blaOXA-55-like strains isolated from clinical and environment sample.</title>
        <authorList>
            <person name="Ohama Y."/>
            <person name="Aoki K."/>
            <person name="Harada S."/>
            <person name="Moriya K."/>
            <person name="Ishii Y."/>
            <person name="Tateda K."/>
        </authorList>
    </citation>
    <scope>NUCLEOTIDE SEQUENCE</scope>
    <source>
        <strain evidence="4">TUM17379</strain>
    </source>
</reference>
<dbReference type="Gene3D" id="1.10.10.10">
    <property type="entry name" value="Winged helix-like DNA-binding domain superfamily/Winged helix DNA-binding domain"/>
    <property type="match status" value="1"/>
</dbReference>
<evidence type="ECO:0000313" key="5">
    <source>
        <dbReference type="Proteomes" id="UP000825078"/>
    </source>
</evidence>
<dbReference type="PANTHER" id="PTHR47691:SF3">
    <property type="entry name" value="HTH-TYPE TRANSCRIPTIONAL REGULATOR RV0890C-RELATED"/>
    <property type="match status" value="1"/>
</dbReference>
<dbReference type="PROSITE" id="PS51755">
    <property type="entry name" value="OMPR_PHOB"/>
    <property type="match status" value="1"/>
</dbReference>
<dbReference type="InterPro" id="IPR011990">
    <property type="entry name" value="TPR-like_helical_dom_sf"/>
</dbReference>
<dbReference type="CDD" id="cd00383">
    <property type="entry name" value="trans_reg_C"/>
    <property type="match status" value="1"/>
</dbReference>
<evidence type="ECO:0000259" key="3">
    <source>
        <dbReference type="PROSITE" id="PS51755"/>
    </source>
</evidence>
<dbReference type="InterPro" id="IPR036388">
    <property type="entry name" value="WH-like_DNA-bd_sf"/>
</dbReference>
<gene>
    <name evidence="4" type="ORF">TUM17379_36000</name>
</gene>
<evidence type="ECO:0000313" key="4">
    <source>
        <dbReference type="EMBL" id="BCV46582.1"/>
    </source>
</evidence>
<dbReference type="Pfam" id="PF00486">
    <property type="entry name" value="Trans_reg_C"/>
    <property type="match status" value="1"/>
</dbReference>
<dbReference type="RefSeq" id="WP_208147729.1">
    <property type="nucleotide sequence ID" value="NZ_AP024613.1"/>
</dbReference>
<dbReference type="GO" id="GO:0000160">
    <property type="term" value="P:phosphorelay signal transduction system"/>
    <property type="evidence" value="ECO:0007669"/>
    <property type="project" value="InterPro"/>
</dbReference>
<evidence type="ECO:0000256" key="1">
    <source>
        <dbReference type="ARBA" id="ARBA00023125"/>
    </source>
</evidence>
<organism evidence="4 5">
    <name type="scientific">Shewanella algae</name>
    <dbReference type="NCBI Taxonomy" id="38313"/>
    <lineage>
        <taxon>Bacteria</taxon>
        <taxon>Pseudomonadati</taxon>
        <taxon>Pseudomonadota</taxon>
        <taxon>Gammaproteobacteria</taxon>
        <taxon>Alteromonadales</taxon>
        <taxon>Shewanellaceae</taxon>
        <taxon>Shewanella</taxon>
    </lineage>
</organism>
<dbReference type="InterPro" id="IPR016032">
    <property type="entry name" value="Sig_transdc_resp-reg_C-effctor"/>
</dbReference>
<dbReference type="SMART" id="SM00862">
    <property type="entry name" value="Trans_reg_C"/>
    <property type="match status" value="1"/>
</dbReference>
<proteinExistence type="predicted"/>
<accession>A0AAD1KEZ1</accession>
<name>A0AAD1KEZ1_9GAMM</name>
<dbReference type="SUPFAM" id="SSF46894">
    <property type="entry name" value="C-terminal effector domain of the bipartite response regulators"/>
    <property type="match status" value="1"/>
</dbReference>
<feature type="DNA-binding region" description="OmpR/PhoB-type" evidence="2">
    <location>
        <begin position="3"/>
        <end position="101"/>
    </location>
</feature>
<dbReference type="GO" id="GO:0006355">
    <property type="term" value="P:regulation of DNA-templated transcription"/>
    <property type="evidence" value="ECO:0007669"/>
    <property type="project" value="InterPro"/>
</dbReference>
<dbReference type="SUPFAM" id="SSF52540">
    <property type="entry name" value="P-loop containing nucleoside triphosphate hydrolases"/>
    <property type="match status" value="1"/>
</dbReference>
<dbReference type="Gene3D" id="1.25.40.10">
    <property type="entry name" value="Tetratricopeptide repeat domain"/>
    <property type="match status" value="1"/>
</dbReference>
<dbReference type="AlphaFoldDB" id="A0AAD1KEZ1"/>